<dbReference type="GO" id="GO:0004675">
    <property type="term" value="F:transmembrane receptor protein serine/threonine kinase activity"/>
    <property type="evidence" value="ECO:0007669"/>
    <property type="project" value="UniProtKB-EC"/>
</dbReference>
<comment type="cofactor">
    <cofactor evidence="1">
        <name>Mn(2+)</name>
        <dbReference type="ChEBI" id="CHEBI:29035"/>
    </cofactor>
</comment>
<evidence type="ECO:0000256" key="1">
    <source>
        <dbReference type="ARBA" id="ARBA00001936"/>
    </source>
</evidence>
<dbReference type="InterPro" id="IPR008271">
    <property type="entry name" value="Ser/Thr_kinase_AS"/>
</dbReference>
<evidence type="ECO:0000259" key="19">
    <source>
        <dbReference type="PROSITE" id="PS50011"/>
    </source>
</evidence>
<accession>A0A0C2MH32</accession>
<evidence type="ECO:0000256" key="8">
    <source>
        <dbReference type="ARBA" id="ARBA00022692"/>
    </source>
</evidence>
<keyword evidence="21" id="KW-1185">Reference proteome</keyword>
<comment type="caution">
    <text evidence="20">The sequence shown here is derived from an EMBL/GenBank/DDBJ whole genome shotgun (WGS) entry which is preliminary data.</text>
</comment>
<dbReference type="Gene3D" id="3.30.200.20">
    <property type="entry name" value="Phosphorylase Kinase, domain 1"/>
    <property type="match status" value="1"/>
</dbReference>
<evidence type="ECO:0000256" key="4">
    <source>
        <dbReference type="ARBA" id="ARBA00009605"/>
    </source>
</evidence>
<evidence type="ECO:0000256" key="5">
    <source>
        <dbReference type="ARBA" id="ARBA00012401"/>
    </source>
</evidence>
<keyword evidence="9" id="KW-0479">Metal-binding</keyword>
<dbReference type="InterPro" id="IPR001245">
    <property type="entry name" value="Ser-Thr/Tyr_kinase_cat_dom"/>
</dbReference>
<dbReference type="GO" id="GO:0005886">
    <property type="term" value="C:plasma membrane"/>
    <property type="evidence" value="ECO:0007669"/>
    <property type="project" value="TreeGrafter"/>
</dbReference>
<evidence type="ECO:0000256" key="18">
    <source>
        <dbReference type="SAM" id="Phobius"/>
    </source>
</evidence>
<evidence type="ECO:0000256" key="2">
    <source>
        <dbReference type="ARBA" id="ARBA00001946"/>
    </source>
</evidence>
<evidence type="ECO:0000256" key="6">
    <source>
        <dbReference type="ARBA" id="ARBA00022527"/>
    </source>
</evidence>
<evidence type="ECO:0000256" key="11">
    <source>
        <dbReference type="ARBA" id="ARBA00022741"/>
    </source>
</evidence>
<dbReference type="Pfam" id="PF07714">
    <property type="entry name" value="PK_Tyr_Ser-Thr"/>
    <property type="match status" value="1"/>
</dbReference>
<evidence type="ECO:0000313" key="20">
    <source>
        <dbReference type="EMBL" id="KII60976.1"/>
    </source>
</evidence>
<evidence type="ECO:0000256" key="14">
    <source>
        <dbReference type="ARBA" id="ARBA00022842"/>
    </source>
</evidence>
<dbReference type="GO" id="GO:0043235">
    <property type="term" value="C:receptor complex"/>
    <property type="evidence" value="ECO:0007669"/>
    <property type="project" value="TreeGrafter"/>
</dbReference>
<reference evidence="20 21" key="1">
    <citation type="journal article" date="2014" name="Genome Biol. Evol.">
        <title>The genome of the myxosporean Thelohanellus kitauei shows adaptations to nutrient acquisition within its fish host.</title>
        <authorList>
            <person name="Yang Y."/>
            <person name="Xiong J."/>
            <person name="Zhou Z."/>
            <person name="Huo F."/>
            <person name="Miao W."/>
            <person name="Ran C."/>
            <person name="Liu Y."/>
            <person name="Zhang J."/>
            <person name="Feng J."/>
            <person name="Wang M."/>
            <person name="Wang M."/>
            <person name="Wang L."/>
            <person name="Yao B."/>
        </authorList>
    </citation>
    <scope>NUCLEOTIDE SEQUENCE [LARGE SCALE GENOMIC DNA]</scope>
    <source>
        <strain evidence="20">Wuqing</strain>
    </source>
</reference>
<keyword evidence="12" id="KW-0418">Kinase</keyword>
<comment type="subcellular location">
    <subcellularLocation>
        <location evidence="3">Membrane</location>
        <topology evidence="3">Single-pass type I membrane protein</topology>
    </subcellularLocation>
</comment>
<dbReference type="GO" id="GO:0071363">
    <property type="term" value="P:cellular response to growth factor stimulus"/>
    <property type="evidence" value="ECO:0007669"/>
    <property type="project" value="TreeGrafter"/>
</dbReference>
<dbReference type="EMBL" id="JWZT01005390">
    <property type="protein sequence ID" value="KII60976.1"/>
    <property type="molecule type" value="Genomic_DNA"/>
</dbReference>
<dbReference type="EC" id="2.7.11.30" evidence="5"/>
<proteinExistence type="inferred from homology"/>
<evidence type="ECO:0000256" key="7">
    <source>
        <dbReference type="ARBA" id="ARBA00022679"/>
    </source>
</evidence>
<evidence type="ECO:0000256" key="17">
    <source>
        <dbReference type="ARBA" id="ARBA00023170"/>
    </source>
</evidence>
<dbReference type="InterPro" id="IPR045860">
    <property type="entry name" value="Snake_toxin-like_sf"/>
</dbReference>
<keyword evidence="13" id="KW-0067">ATP-binding</keyword>
<dbReference type="OrthoDB" id="547665at2759"/>
<comment type="cofactor">
    <cofactor evidence="2">
        <name>Mg(2+)</name>
        <dbReference type="ChEBI" id="CHEBI:18420"/>
    </cofactor>
</comment>
<dbReference type="Proteomes" id="UP000031668">
    <property type="component" value="Unassembled WGS sequence"/>
</dbReference>
<keyword evidence="6" id="KW-0723">Serine/threonine-protein kinase</keyword>
<keyword evidence="8 18" id="KW-0812">Transmembrane</keyword>
<dbReference type="Gene3D" id="1.10.510.10">
    <property type="entry name" value="Transferase(Phosphotransferase) domain 1"/>
    <property type="match status" value="1"/>
</dbReference>
<dbReference type="PROSITE" id="PS50011">
    <property type="entry name" value="PROTEIN_KINASE_DOM"/>
    <property type="match status" value="1"/>
</dbReference>
<keyword evidence="10" id="KW-0732">Signal</keyword>
<dbReference type="PROSITE" id="PS00108">
    <property type="entry name" value="PROTEIN_KINASE_ST"/>
    <property type="match status" value="1"/>
</dbReference>
<protein>
    <recommendedName>
        <fullName evidence="5">receptor protein serine/threonine kinase</fullName>
        <ecNumber evidence="5">2.7.11.30</ecNumber>
    </recommendedName>
</protein>
<evidence type="ECO:0000313" key="21">
    <source>
        <dbReference type="Proteomes" id="UP000031668"/>
    </source>
</evidence>
<dbReference type="AlphaFoldDB" id="A0A0C2MH32"/>
<keyword evidence="17 20" id="KW-0675">Receptor</keyword>
<dbReference type="PANTHER" id="PTHR23255:SF72">
    <property type="entry name" value="RECEPTOR PROTEIN SERINE_THREONINE KINASE"/>
    <property type="match status" value="1"/>
</dbReference>
<dbReference type="PANTHER" id="PTHR23255">
    <property type="entry name" value="TRANSFORMING GROWTH FACTOR-BETA RECEPTOR TYPE I AND II"/>
    <property type="match status" value="1"/>
</dbReference>
<organism evidence="20 21">
    <name type="scientific">Thelohanellus kitauei</name>
    <name type="common">Myxosporean</name>
    <dbReference type="NCBI Taxonomy" id="669202"/>
    <lineage>
        <taxon>Eukaryota</taxon>
        <taxon>Metazoa</taxon>
        <taxon>Cnidaria</taxon>
        <taxon>Myxozoa</taxon>
        <taxon>Myxosporea</taxon>
        <taxon>Bivalvulida</taxon>
        <taxon>Platysporina</taxon>
        <taxon>Myxobolidae</taxon>
        <taxon>Thelohanellus</taxon>
    </lineage>
</organism>
<evidence type="ECO:0000256" key="16">
    <source>
        <dbReference type="ARBA" id="ARBA00023136"/>
    </source>
</evidence>
<sequence length="403" mass="45795">MMWSRADETDTVLSGGCYSTVDESCSADCIAQSPINFPVDQIDVAIKTNKSLHYFCCCKSTRCNQLYALPEVNQSLPDWKGSIFNYSDSKLKWVLMLLVIGLLFLIEIIVGVVLRRKQRIRKRNDKLEIPLLKHTPQDTKNSYFVKRMPCARLENLIYRSAHTKVYKANVVKTGIPVVVKVYNHVDLAGWKRECKILYYGIQHSNIMNCMGTGLSKTSVKLFSGLLVPDKSLYTFKDKKSSFHFLLMTDYLPLGSLDKYLQEHTVTVHEALVFVTGICAGLAYLHKIDNGKKAVIVHRDLKASNILVKNDGTCCISDFGLAIDLLSDIYNERITQVGTVRYMAPEILEGCIIYRRDILPMMDVYSFGLLVWEILTRCHECPGLKTLTKIVIRSSKGPIVRNWE</sequence>
<evidence type="ECO:0000256" key="10">
    <source>
        <dbReference type="ARBA" id="ARBA00022729"/>
    </source>
</evidence>
<dbReference type="SUPFAM" id="SSF56112">
    <property type="entry name" value="Protein kinase-like (PK-like)"/>
    <property type="match status" value="1"/>
</dbReference>
<keyword evidence="7" id="KW-0808">Transferase</keyword>
<comment type="similarity">
    <text evidence="4">Belongs to the protein kinase superfamily. TKL Ser/Thr protein kinase family. TGFB receptor subfamily.</text>
</comment>
<keyword evidence="11" id="KW-0547">Nucleotide-binding</keyword>
<dbReference type="SMART" id="SM00220">
    <property type="entry name" value="S_TKc"/>
    <property type="match status" value="1"/>
</dbReference>
<keyword evidence="15 18" id="KW-1133">Transmembrane helix</keyword>
<evidence type="ECO:0000256" key="9">
    <source>
        <dbReference type="ARBA" id="ARBA00022723"/>
    </source>
</evidence>
<keyword evidence="16 18" id="KW-0472">Membrane</keyword>
<name>A0A0C2MH32_THEKT</name>
<keyword evidence="14" id="KW-0460">Magnesium</keyword>
<evidence type="ECO:0000256" key="13">
    <source>
        <dbReference type="ARBA" id="ARBA00022840"/>
    </source>
</evidence>
<feature type="domain" description="Protein kinase" evidence="19">
    <location>
        <begin position="151"/>
        <end position="403"/>
    </location>
</feature>
<dbReference type="Gene3D" id="2.10.60.10">
    <property type="entry name" value="CD59"/>
    <property type="match status" value="1"/>
</dbReference>
<feature type="transmembrane region" description="Helical" evidence="18">
    <location>
        <begin position="93"/>
        <end position="114"/>
    </location>
</feature>
<evidence type="ECO:0000256" key="15">
    <source>
        <dbReference type="ARBA" id="ARBA00022989"/>
    </source>
</evidence>
<dbReference type="InterPro" id="IPR000333">
    <property type="entry name" value="TGFB_receptor"/>
</dbReference>
<gene>
    <name evidence="20" type="ORF">RF11_13949</name>
</gene>
<dbReference type="InterPro" id="IPR000719">
    <property type="entry name" value="Prot_kinase_dom"/>
</dbReference>
<dbReference type="GO" id="GO:0005524">
    <property type="term" value="F:ATP binding"/>
    <property type="evidence" value="ECO:0007669"/>
    <property type="project" value="UniProtKB-KW"/>
</dbReference>
<evidence type="ECO:0000256" key="12">
    <source>
        <dbReference type="ARBA" id="ARBA00022777"/>
    </source>
</evidence>
<evidence type="ECO:0000256" key="3">
    <source>
        <dbReference type="ARBA" id="ARBA00004479"/>
    </source>
</evidence>
<dbReference type="InterPro" id="IPR011009">
    <property type="entry name" value="Kinase-like_dom_sf"/>
</dbReference>